<feature type="region of interest" description="Disordered" evidence="1">
    <location>
        <begin position="261"/>
        <end position="306"/>
    </location>
</feature>
<sequence length="306" mass="33214">MLHNLSICGTIRDNGILSGTAGVFFGRSYAVLELKKYSIASLTHKVHWQYSSVATFTVDSVKRNFEVLVYAHWRFMLLYCRSCHSPSHAAVDCPVKLRIAICYLCNEIEYMSNGRPRKNSYVSSTASNKKACKSPVATQVFLYDSQTKKPVVRSASTQPSPAAHPTPVNSKIDLPQSTSDVSAVSTAAATGPSPASIRSSARYPPHQTRPQITAALISSEDTPVVSEKACSACNQTGHPSKRSNQCHLNARNKIPVFSSEAVESESMELDNDDASHHQDAPSNVDPASAVGFRNNQSGISGYPNHQ</sequence>
<keyword evidence="3" id="KW-1185">Reference proteome</keyword>
<reference evidence="2 3" key="1">
    <citation type="journal article" date="2016" name="Proc. Natl. Acad. Sci. U.S.A.">
        <title>Lipid metabolic changes in an early divergent fungus govern the establishment of a mutualistic symbiosis with endobacteria.</title>
        <authorList>
            <person name="Lastovetsky O.A."/>
            <person name="Gaspar M.L."/>
            <person name="Mondo S.J."/>
            <person name="LaButti K.M."/>
            <person name="Sandor L."/>
            <person name="Grigoriev I.V."/>
            <person name="Henry S.A."/>
            <person name="Pawlowska T.E."/>
        </authorList>
    </citation>
    <scope>NUCLEOTIDE SEQUENCE [LARGE SCALE GENOMIC DNA]</scope>
    <source>
        <strain evidence="2 3">ATCC 52813</strain>
    </source>
</reference>
<gene>
    <name evidence="2" type="ORF">RHIMIDRAFT_240106</name>
</gene>
<feature type="compositionally biased region" description="Low complexity" evidence="1">
    <location>
        <begin position="177"/>
        <end position="196"/>
    </location>
</feature>
<name>A0A2G4SMI7_RHIZD</name>
<feature type="compositionally biased region" description="Acidic residues" evidence="1">
    <location>
        <begin position="262"/>
        <end position="272"/>
    </location>
</feature>
<dbReference type="AlphaFoldDB" id="A0A2G4SMI7"/>
<dbReference type="STRING" id="1340429.A0A2G4SMI7"/>
<dbReference type="GeneID" id="35440300"/>
<evidence type="ECO:0008006" key="4">
    <source>
        <dbReference type="Google" id="ProtNLM"/>
    </source>
</evidence>
<accession>A0A2G4SMI7</accession>
<evidence type="ECO:0000313" key="3">
    <source>
        <dbReference type="Proteomes" id="UP000242254"/>
    </source>
</evidence>
<dbReference type="Proteomes" id="UP000242254">
    <property type="component" value="Unassembled WGS sequence"/>
</dbReference>
<protein>
    <recommendedName>
        <fullName evidence="4">CCHC-type domain-containing protein</fullName>
    </recommendedName>
</protein>
<feature type="region of interest" description="Disordered" evidence="1">
    <location>
        <begin position="152"/>
        <end position="207"/>
    </location>
</feature>
<feature type="compositionally biased region" description="Polar residues" evidence="1">
    <location>
        <begin position="293"/>
        <end position="306"/>
    </location>
</feature>
<evidence type="ECO:0000256" key="1">
    <source>
        <dbReference type="SAM" id="MobiDB-lite"/>
    </source>
</evidence>
<dbReference type="RefSeq" id="XP_023463706.1">
    <property type="nucleotide sequence ID" value="XM_023609310.1"/>
</dbReference>
<proteinExistence type="predicted"/>
<evidence type="ECO:0000313" key="2">
    <source>
        <dbReference type="EMBL" id="PHZ09998.1"/>
    </source>
</evidence>
<organism evidence="2 3">
    <name type="scientific">Rhizopus microsporus ATCC 52813</name>
    <dbReference type="NCBI Taxonomy" id="1340429"/>
    <lineage>
        <taxon>Eukaryota</taxon>
        <taxon>Fungi</taxon>
        <taxon>Fungi incertae sedis</taxon>
        <taxon>Mucoromycota</taxon>
        <taxon>Mucoromycotina</taxon>
        <taxon>Mucoromycetes</taxon>
        <taxon>Mucorales</taxon>
        <taxon>Mucorineae</taxon>
        <taxon>Rhizopodaceae</taxon>
        <taxon>Rhizopus</taxon>
    </lineage>
</organism>
<dbReference type="EMBL" id="KZ303856">
    <property type="protein sequence ID" value="PHZ09998.1"/>
    <property type="molecule type" value="Genomic_DNA"/>
</dbReference>